<sequence>MNQRTEDEELKPVDPSADGCPTTEDKPLQAHSFEGLTCNEDMLKFELPPLPEQVSKCKATVDKSATDPLPRCKAALEKFAIPKEHELVRRSFMPLRTHPDPFVELYFENVAETGKSRLPWELVRPAFLWKVKSCMDEMVRWHRQREGPDSVDLNEGSETKRVYDFVLEKAGNFEAAPFTWQRRRAEDDVQRASGFRRRATDVVQHASGFRRRAANVVQRELIQMCRVRRPAVVGMQKSAEGVIQRRIGFRRRAEDVVIVRQTSFNMHQD</sequence>
<dbReference type="Proteomes" id="UP000050761">
    <property type="component" value="Unassembled WGS sequence"/>
</dbReference>
<feature type="region of interest" description="Disordered" evidence="1">
    <location>
        <begin position="1"/>
        <end position="28"/>
    </location>
</feature>
<dbReference type="AlphaFoldDB" id="A0A183GF43"/>
<dbReference type="EMBL" id="UZAH01032604">
    <property type="protein sequence ID" value="VDP22826.1"/>
    <property type="molecule type" value="Genomic_DNA"/>
</dbReference>
<evidence type="ECO:0000313" key="2">
    <source>
        <dbReference type="EMBL" id="VDP22826.1"/>
    </source>
</evidence>
<dbReference type="OrthoDB" id="341898at2759"/>
<accession>A0A3P8FVK1</accession>
<proteinExistence type="predicted"/>
<accession>A0A183GF43</accession>
<gene>
    <name evidence="2" type="ORF">HPBE_LOCUS20993</name>
</gene>
<name>A0A183GF43_HELPZ</name>
<protein>
    <submittedName>
        <fullName evidence="2 4">Uncharacterized protein</fullName>
    </submittedName>
</protein>
<evidence type="ECO:0000313" key="3">
    <source>
        <dbReference type="Proteomes" id="UP000050761"/>
    </source>
</evidence>
<keyword evidence="3" id="KW-1185">Reference proteome</keyword>
<reference evidence="2 3" key="1">
    <citation type="submission" date="2018-11" db="EMBL/GenBank/DDBJ databases">
        <authorList>
            <consortium name="Pathogen Informatics"/>
        </authorList>
    </citation>
    <scope>NUCLEOTIDE SEQUENCE [LARGE SCALE GENOMIC DNA]</scope>
</reference>
<organism evidence="3 4">
    <name type="scientific">Heligmosomoides polygyrus</name>
    <name type="common">Parasitic roundworm</name>
    <dbReference type="NCBI Taxonomy" id="6339"/>
    <lineage>
        <taxon>Eukaryota</taxon>
        <taxon>Metazoa</taxon>
        <taxon>Ecdysozoa</taxon>
        <taxon>Nematoda</taxon>
        <taxon>Chromadorea</taxon>
        <taxon>Rhabditida</taxon>
        <taxon>Rhabditina</taxon>
        <taxon>Rhabditomorpha</taxon>
        <taxon>Strongyloidea</taxon>
        <taxon>Heligmosomidae</taxon>
        <taxon>Heligmosomoides</taxon>
    </lineage>
</organism>
<dbReference type="WBParaSite" id="HPBE_0002099401-mRNA-1">
    <property type="protein sequence ID" value="HPBE_0002099401-mRNA-1"/>
    <property type="gene ID" value="HPBE_0002099401"/>
</dbReference>
<evidence type="ECO:0000256" key="1">
    <source>
        <dbReference type="SAM" id="MobiDB-lite"/>
    </source>
</evidence>
<evidence type="ECO:0000313" key="4">
    <source>
        <dbReference type="WBParaSite" id="HPBE_0002099401-mRNA-1"/>
    </source>
</evidence>
<reference evidence="4" key="2">
    <citation type="submission" date="2019-09" db="UniProtKB">
        <authorList>
            <consortium name="WormBaseParasite"/>
        </authorList>
    </citation>
    <scope>IDENTIFICATION</scope>
</reference>